<dbReference type="AlphaFoldDB" id="A0A433ZQ50"/>
<dbReference type="OrthoDB" id="5690318at2"/>
<dbReference type="Proteomes" id="UP000286908">
    <property type="component" value="Unassembled WGS sequence"/>
</dbReference>
<dbReference type="InterPro" id="IPR054496">
    <property type="entry name" value="E217_GP41"/>
</dbReference>
<gene>
    <name evidence="1" type="ORF">CKG00_17965</name>
</gene>
<proteinExistence type="predicted"/>
<sequence length="295" mass="32750">MAFNRKVIRLTLTLNGKDESFTSDSQNKLEAVGLRISAEINFGNGMPAPSARLRVYGLPAETMNKLLRIRWKDLDGLRDSVMVEAGDQGEDLITVFKGGITFAYPDYAEAPNVSLIIEAQTAVLEAMTPSDAESYEGTHDVINIMGNVCRRIGYTLEDNGVKQPLENVYLCNTDISKIKWLAEAANLDLYVEQGNIAVTKKGQPRKLKIPVVSPDSGLVGYPTPTKEGVQFKCFYDPIIRFGGLVRIKDSIVERCNGDWITYGVRVTLETETEGGRWFMDVSAYPRGQDEIAVKR</sequence>
<comment type="caution">
    <text evidence="1">The sequence shown here is derived from an EMBL/GenBank/DDBJ whole genome shotgun (WGS) entry which is preliminary data.</text>
</comment>
<name>A0A433ZQ50_MORMO</name>
<evidence type="ECO:0000313" key="1">
    <source>
        <dbReference type="EMBL" id="RUT64253.1"/>
    </source>
</evidence>
<evidence type="ECO:0000313" key="2">
    <source>
        <dbReference type="Proteomes" id="UP000286908"/>
    </source>
</evidence>
<reference evidence="1 2" key="1">
    <citation type="submission" date="2017-08" db="EMBL/GenBank/DDBJ databases">
        <title>Draft genome sequence of pheromone producing symbiont Morganella morganii, of the female New Zealand grass grub Costelytra giveni.</title>
        <authorList>
            <person name="Laugraud A."/>
            <person name="Young S.D."/>
            <person name="Hurst M.H."/>
        </authorList>
    </citation>
    <scope>NUCLEOTIDE SEQUENCE [LARGE SCALE GENOMIC DNA]</scope>
    <source>
        <strain evidence="1 2">MMsCG</strain>
    </source>
</reference>
<dbReference type="Pfam" id="PF22759">
    <property type="entry name" value="E217_GP41"/>
    <property type="match status" value="1"/>
</dbReference>
<accession>A0A433ZQ50</accession>
<dbReference type="EMBL" id="NRQY01000003">
    <property type="protein sequence ID" value="RUT64253.1"/>
    <property type="molecule type" value="Genomic_DNA"/>
</dbReference>
<evidence type="ECO:0008006" key="3">
    <source>
        <dbReference type="Google" id="ProtNLM"/>
    </source>
</evidence>
<organism evidence="1 2">
    <name type="scientific">Morganella morganii</name>
    <name type="common">Proteus morganii</name>
    <dbReference type="NCBI Taxonomy" id="582"/>
    <lineage>
        <taxon>Bacteria</taxon>
        <taxon>Pseudomonadati</taxon>
        <taxon>Pseudomonadota</taxon>
        <taxon>Gammaproteobacteria</taxon>
        <taxon>Enterobacterales</taxon>
        <taxon>Morganellaceae</taxon>
        <taxon>Morganella</taxon>
    </lineage>
</organism>
<protein>
    <recommendedName>
        <fullName evidence="3">Phage protein D</fullName>
    </recommendedName>
</protein>